<proteinExistence type="predicted"/>
<accession>A0A0V1GIX9</accession>
<evidence type="ECO:0000313" key="1">
    <source>
        <dbReference type="EMBL" id="KRY98183.1"/>
    </source>
</evidence>
<keyword evidence="2" id="KW-1185">Reference proteome</keyword>
<protein>
    <submittedName>
        <fullName evidence="1">Uncharacterized protein</fullName>
    </submittedName>
</protein>
<organism evidence="1 2">
    <name type="scientific">Trichinella zimbabwensis</name>
    <dbReference type="NCBI Taxonomy" id="268475"/>
    <lineage>
        <taxon>Eukaryota</taxon>
        <taxon>Metazoa</taxon>
        <taxon>Ecdysozoa</taxon>
        <taxon>Nematoda</taxon>
        <taxon>Enoplea</taxon>
        <taxon>Dorylaimia</taxon>
        <taxon>Trichinellida</taxon>
        <taxon>Trichinellidae</taxon>
        <taxon>Trichinella</taxon>
    </lineage>
</organism>
<gene>
    <name evidence="1" type="ORF">T11_7757</name>
</gene>
<reference evidence="1 2" key="1">
    <citation type="submission" date="2015-01" db="EMBL/GenBank/DDBJ databases">
        <title>Evolution of Trichinella species and genotypes.</title>
        <authorList>
            <person name="Korhonen P.K."/>
            <person name="Edoardo P."/>
            <person name="Giuseppe L.R."/>
            <person name="Gasser R.B."/>
        </authorList>
    </citation>
    <scope>NUCLEOTIDE SEQUENCE [LARGE SCALE GENOMIC DNA]</scope>
    <source>
        <strain evidence="1">ISS1029</strain>
    </source>
</reference>
<name>A0A0V1GIX9_9BILA</name>
<evidence type="ECO:0000313" key="2">
    <source>
        <dbReference type="Proteomes" id="UP000055024"/>
    </source>
</evidence>
<dbReference type="Proteomes" id="UP000055024">
    <property type="component" value="Unassembled WGS sequence"/>
</dbReference>
<comment type="caution">
    <text evidence="1">The sequence shown here is derived from an EMBL/GenBank/DDBJ whole genome shotgun (WGS) entry which is preliminary data.</text>
</comment>
<dbReference type="EMBL" id="JYDP01001534">
    <property type="protein sequence ID" value="KRY98183.1"/>
    <property type="molecule type" value="Genomic_DNA"/>
</dbReference>
<dbReference type="AlphaFoldDB" id="A0A0V1GIX9"/>
<sequence>MNTSKVLDSIHIENEEKTPSQAKIHPTLIIRRKESKRVKSEKYFDAKIQQSPLLVLADNCSCGQFITSKFSLST</sequence>